<name>A0A6G7YGX5_9ACTN</name>
<feature type="compositionally biased region" description="Basic and acidic residues" evidence="1">
    <location>
        <begin position="51"/>
        <end position="65"/>
    </location>
</feature>
<proteinExistence type="predicted"/>
<feature type="compositionally biased region" description="Acidic residues" evidence="1">
    <location>
        <begin position="79"/>
        <end position="89"/>
    </location>
</feature>
<feature type="region of interest" description="Disordered" evidence="1">
    <location>
        <begin position="28"/>
        <end position="148"/>
    </location>
</feature>
<accession>A0A6G7YGX5</accession>
<evidence type="ECO:0000313" key="2">
    <source>
        <dbReference type="EMBL" id="QIK76062.1"/>
    </source>
</evidence>
<evidence type="ECO:0000256" key="1">
    <source>
        <dbReference type="SAM" id="MobiDB-lite"/>
    </source>
</evidence>
<dbReference type="Proteomes" id="UP000502035">
    <property type="component" value="Chromosome"/>
</dbReference>
<dbReference type="AlphaFoldDB" id="A0A6G7YGX5"/>
<feature type="compositionally biased region" description="Acidic residues" evidence="1">
    <location>
        <begin position="111"/>
        <end position="148"/>
    </location>
</feature>
<gene>
    <name evidence="2" type="ORF">G7071_12115</name>
</gene>
<protein>
    <submittedName>
        <fullName evidence="2">Uncharacterized protein</fullName>
    </submittedName>
</protein>
<organism evidence="2 3">
    <name type="scientific">Nocardioides piscis</name>
    <dbReference type="NCBI Taxonomy" id="2714938"/>
    <lineage>
        <taxon>Bacteria</taxon>
        <taxon>Bacillati</taxon>
        <taxon>Actinomycetota</taxon>
        <taxon>Actinomycetes</taxon>
        <taxon>Propionibacteriales</taxon>
        <taxon>Nocardioidaceae</taxon>
        <taxon>Nocardioides</taxon>
    </lineage>
</organism>
<evidence type="ECO:0000313" key="3">
    <source>
        <dbReference type="Proteomes" id="UP000502035"/>
    </source>
</evidence>
<dbReference type="EMBL" id="CP049866">
    <property type="protein sequence ID" value="QIK76062.1"/>
    <property type="molecule type" value="Genomic_DNA"/>
</dbReference>
<keyword evidence="3" id="KW-1185">Reference proteome</keyword>
<sequence>MSAWLKTLLVLALIVPMTAYVVGSLVASGSGQPADRGPVIIRDAPSSAPPRPDDVRVERREDVNDRAASPRPARPTSGGDDDADDGVPADDDRNDRNEGKARVVTPQPTSVDDDDDDGVDDDSDDDSHDTDDGDDDEEPERDDDEGDD</sequence>
<dbReference type="RefSeq" id="WP_166319080.1">
    <property type="nucleotide sequence ID" value="NZ_CP049866.1"/>
</dbReference>
<feature type="compositionally biased region" description="Basic and acidic residues" evidence="1">
    <location>
        <begin position="90"/>
        <end position="101"/>
    </location>
</feature>
<reference evidence="2 3" key="1">
    <citation type="submission" date="2020-03" db="EMBL/GenBank/DDBJ databases">
        <title>Nocardioides sp. nov., isolated from fish.</title>
        <authorList>
            <person name="Hyun D.-W."/>
            <person name="Bae J.-W."/>
        </authorList>
    </citation>
    <scope>NUCLEOTIDE SEQUENCE [LARGE SCALE GENOMIC DNA]</scope>
    <source>
        <strain evidence="2 3">HDW12A</strain>
    </source>
</reference>
<dbReference type="KEGG" id="npi:G7071_12115"/>